<sequence>MGKKIFKALFIILLGIAFIAGGYLLGGRLKQNTWGSPFLGKIFGSSQKKNSNHKQLRNDNFPVNDSGFTVIDKPEIKNLDINLSYANIIIKGSEHNEITYQITNDEKIKVLVELQGDTLRIDDNVDKRSWNFLNLVGVNTEKTYPNLTLYIPYSILYDSIAIRQDIGACVLQGLSTYSLHLKTGVGEAEVTGITAAKTIIKTGVGESNFTRCDFTDMHLSCGVGETVFSGKLSGNSEIKSGIGEVHFEIEAKKESYSISTSQGIGEIYVDSQRVGKTLGTQYSQSSIQDENNTLKIENGIGSVYLKFTE</sequence>
<feature type="domain" description="DUF4097" evidence="1">
    <location>
        <begin position="76"/>
        <end position="288"/>
    </location>
</feature>
<dbReference type="Proteomes" id="UP000042527">
    <property type="component" value="Unassembled WGS sequence"/>
</dbReference>
<name>A0A0B7GWE6_TREPH</name>
<dbReference type="AlphaFoldDB" id="A0A0B7GWE6"/>
<reference evidence="3" key="1">
    <citation type="submission" date="2015-01" db="EMBL/GenBank/DDBJ databases">
        <authorList>
            <person name="Manzoor Shahid"/>
            <person name="Zubair Saima"/>
        </authorList>
    </citation>
    <scope>NUCLEOTIDE SEQUENCE [LARGE SCALE GENOMIC DNA]</scope>
    <source>
        <strain evidence="3">V1</strain>
    </source>
</reference>
<evidence type="ECO:0000313" key="2">
    <source>
        <dbReference type="EMBL" id="CEM61300.1"/>
    </source>
</evidence>
<proteinExistence type="predicted"/>
<dbReference type="RefSeq" id="WP_044634491.1">
    <property type="nucleotide sequence ID" value="NZ_CDNC01000009.1"/>
</dbReference>
<dbReference type="InterPro" id="IPR025164">
    <property type="entry name" value="Toastrack_DUF4097"/>
</dbReference>
<gene>
    <name evidence="2" type="ORF">TPHV1_170031</name>
</gene>
<dbReference type="Pfam" id="PF13349">
    <property type="entry name" value="DUF4097"/>
    <property type="match status" value="1"/>
</dbReference>
<evidence type="ECO:0000259" key="1">
    <source>
        <dbReference type="Pfam" id="PF13349"/>
    </source>
</evidence>
<dbReference type="EMBL" id="CDNC01000009">
    <property type="protein sequence ID" value="CEM61300.1"/>
    <property type="molecule type" value="Genomic_DNA"/>
</dbReference>
<protein>
    <recommendedName>
        <fullName evidence="1">DUF4097 domain-containing protein</fullName>
    </recommendedName>
</protein>
<accession>A0A0B7GWE6</accession>
<evidence type="ECO:0000313" key="3">
    <source>
        <dbReference type="Proteomes" id="UP000042527"/>
    </source>
</evidence>
<organism evidence="2 3">
    <name type="scientific">Treponema phagedenis</name>
    <dbReference type="NCBI Taxonomy" id="162"/>
    <lineage>
        <taxon>Bacteria</taxon>
        <taxon>Pseudomonadati</taxon>
        <taxon>Spirochaetota</taxon>
        <taxon>Spirochaetia</taxon>
        <taxon>Spirochaetales</taxon>
        <taxon>Treponemataceae</taxon>
        <taxon>Treponema</taxon>
    </lineage>
</organism>
<dbReference type="Gene3D" id="2.160.20.120">
    <property type="match status" value="1"/>
</dbReference>
<keyword evidence="3" id="KW-1185">Reference proteome</keyword>